<accession>A0A545UXA5</accession>
<sequence length="387" mass="39297">MASVTPVARLPATSARQNIGPLTTAFEMPPICSTATLSDSQVVGGSLYVLANYYVEPRCEDASRTAAHKPCFPHITAWSDLNPGYFYSPGTQCPSDWVTATTIRSGDGGGGGGAGSDAFYNGVRMNTFLADETAAICCPSNFTYTYTHGTSDGSTVQTGQCFRTITTNEWYHSCGTSGYAPIIVTDVGSPTIGLVGKSAGSTTTLGSSTVPFGGMIASAPTLQLNFRAQDVGSTAAPSPSQSPSGGGVANGASSSSSSRPASSSSGLGGGAIAGIVVGVVLALLAGLAALFYFFGPRRRRSVKTNDDISRDGRGGGGGSGGSADARAAANAGYEKAELAGSVMQTHSELDAAHQPRQQSQPVELQGDSSQPTQYAELDSSGPPQGAR</sequence>
<proteinExistence type="predicted"/>
<keyword evidence="2" id="KW-1133">Transmembrane helix</keyword>
<organism evidence="3 4">
    <name type="scientific">Cordyceps javanica</name>
    <dbReference type="NCBI Taxonomy" id="43265"/>
    <lineage>
        <taxon>Eukaryota</taxon>
        <taxon>Fungi</taxon>
        <taxon>Dikarya</taxon>
        <taxon>Ascomycota</taxon>
        <taxon>Pezizomycotina</taxon>
        <taxon>Sordariomycetes</taxon>
        <taxon>Hypocreomycetidae</taxon>
        <taxon>Hypocreales</taxon>
        <taxon>Cordycipitaceae</taxon>
        <taxon>Cordyceps</taxon>
    </lineage>
</organism>
<evidence type="ECO:0000313" key="3">
    <source>
        <dbReference type="EMBL" id="TQV94097.1"/>
    </source>
</evidence>
<dbReference type="PANTHER" id="PTHR16861:SF4">
    <property type="entry name" value="SH3 DOMAIN PROTEIN (AFU_ORTHOLOGUE AFUA_1G13610)"/>
    <property type="match status" value="1"/>
</dbReference>
<feature type="region of interest" description="Disordered" evidence="1">
    <location>
        <begin position="230"/>
        <end position="264"/>
    </location>
</feature>
<feature type="region of interest" description="Disordered" evidence="1">
    <location>
        <begin position="302"/>
        <end position="387"/>
    </location>
</feature>
<evidence type="ECO:0000256" key="2">
    <source>
        <dbReference type="SAM" id="Phobius"/>
    </source>
</evidence>
<evidence type="ECO:0000313" key="4">
    <source>
        <dbReference type="Proteomes" id="UP000315783"/>
    </source>
</evidence>
<feature type="transmembrane region" description="Helical" evidence="2">
    <location>
        <begin position="267"/>
        <end position="294"/>
    </location>
</feature>
<protein>
    <submittedName>
        <fullName evidence="3">Uncharacterized protein</fullName>
    </submittedName>
</protein>
<feature type="compositionally biased region" description="Basic and acidic residues" evidence="1">
    <location>
        <begin position="303"/>
        <end position="313"/>
    </location>
</feature>
<reference evidence="3 4" key="1">
    <citation type="journal article" date="2019" name="Appl. Microbiol. Biotechnol.">
        <title>Genome sequence of Isaria javanica and comparative genome analysis insights into family S53 peptidase evolution in fungal entomopathogens.</title>
        <authorList>
            <person name="Lin R."/>
            <person name="Zhang X."/>
            <person name="Xin B."/>
            <person name="Zou M."/>
            <person name="Gao Y."/>
            <person name="Qin F."/>
            <person name="Hu Q."/>
            <person name="Xie B."/>
            <person name="Cheng X."/>
        </authorList>
    </citation>
    <scope>NUCLEOTIDE SEQUENCE [LARGE SCALE GENOMIC DNA]</scope>
    <source>
        <strain evidence="3 4">IJ1G</strain>
    </source>
</reference>
<gene>
    <name evidence="3" type="ORF">IF1G_06976</name>
</gene>
<keyword evidence="2" id="KW-0472">Membrane</keyword>
<feature type="compositionally biased region" description="Polar residues" evidence="1">
    <location>
        <begin position="355"/>
        <end position="373"/>
    </location>
</feature>
<evidence type="ECO:0000256" key="1">
    <source>
        <dbReference type="SAM" id="MobiDB-lite"/>
    </source>
</evidence>
<dbReference type="AlphaFoldDB" id="A0A545UXA5"/>
<feature type="compositionally biased region" description="Low complexity" evidence="1">
    <location>
        <begin position="322"/>
        <end position="332"/>
    </location>
</feature>
<dbReference type="EMBL" id="SPUK01000010">
    <property type="protein sequence ID" value="TQV94097.1"/>
    <property type="molecule type" value="Genomic_DNA"/>
</dbReference>
<comment type="caution">
    <text evidence="3">The sequence shown here is derived from an EMBL/GenBank/DDBJ whole genome shotgun (WGS) entry which is preliminary data.</text>
</comment>
<keyword evidence="2" id="KW-0812">Transmembrane</keyword>
<feature type="compositionally biased region" description="Low complexity" evidence="1">
    <location>
        <begin position="250"/>
        <end position="264"/>
    </location>
</feature>
<keyword evidence="4" id="KW-1185">Reference proteome</keyword>
<dbReference type="PANTHER" id="PTHR16861">
    <property type="entry name" value="GLYCOPROTEIN 38"/>
    <property type="match status" value="1"/>
</dbReference>
<name>A0A545UXA5_9HYPO</name>
<feature type="compositionally biased region" description="Low complexity" evidence="1">
    <location>
        <begin position="232"/>
        <end position="243"/>
    </location>
</feature>
<dbReference type="STRING" id="43265.A0A545UXA5"/>
<dbReference type="Proteomes" id="UP000315783">
    <property type="component" value="Unassembled WGS sequence"/>
</dbReference>